<dbReference type="PhylomeDB" id="A0A0G4HJA1"/>
<gene>
    <name evidence="2" type="ORF">Cvel_28204</name>
</gene>
<dbReference type="VEuPathDB" id="CryptoDB:Cvel_28204"/>
<name>A0A0G4HJA1_9ALVE</name>
<sequence>MTSFLALCSICCFLSLSVSGAYSSVSSSPTGSLDEEESGLSSTELLKRRVQLCMDFDESQAECEAMTKCAFDMERCVISPEFMKSMAESHCQTESRASILALARDLHREEMMDLSAISFLRTKTDINALCHAVTHAFFSRSLEQTEEGEEEMFWALLSQALS</sequence>
<feature type="chain" id="PRO_5005191476" evidence="1">
    <location>
        <begin position="21"/>
        <end position="162"/>
    </location>
</feature>
<accession>A0A0G4HJA1</accession>
<evidence type="ECO:0000256" key="1">
    <source>
        <dbReference type="SAM" id="SignalP"/>
    </source>
</evidence>
<proteinExistence type="predicted"/>
<keyword evidence="1" id="KW-0732">Signal</keyword>
<evidence type="ECO:0000313" key="2">
    <source>
        <dbReference type="EMBL" id="CEM44260.1"/>
    </source>
</evidence>
<feature type="signal peptide" evidence="1">
    <location>
        <begin position="1"/>
        <end position="20"/>
    </location>
</feature>
<protein>
    <submittedName>
        <fullName evidence="2">Uncharacterized protein</fullName>
    </submittedName>
</protein>
<reference evidence="2" key="1">
    <citation type="submission" date="2014-11" db="EMBL/GenBank/DDBJ databases">
        <authorList>
            <person name="Otto D Thomas"/>
            <person name="Naeem Raeece"/>
        </authorList>
    </citation>
    <scope>NUCLEOTIDE SEQUENCE</scope>
</reference>
<dbReference type="AlphaFoldDB" id="A0A0G4HJA1"/>
<organism evidence="2">
    <name type="scientific">Chromera velia CCMP2878</name>
    <dbReference type="NCBI Taxonomy" id="1169474"/>
    <lineage>
        <taxon>Eukaryota</taxon>
        <taxon>Sar</taxon>
        <taxon>Alveolata</taxon>
        <taxon>Colpodellida</taxon>
        <taxon>Chromeraceae</taxon>
        <taxon>Chromera</taxon>
    </lineage>
</organism>
<dbReference type="EMBL" id="CDMZ01002883">
    <property type="protein sequence ID" value="CEM44260.1"/>
    <property type="molecule type" value="Genomic_DNA"/>
</dbReference>